<evidence type="ECO:0000259" key="2">
    <source>
        <dbReference type="Pfam" id="PF00561"/>
    </source>
</evidence>
<feature type="domain" description="AB hydrolase-1" evidence="2">
    <location>
        <begin position="26"/>
        <end position="259"/>
    </location>
</feature>
<keyword evidence="6" id="KW-1185">Reference proteome</keyword>
<evidence type="ECO:0000313" key="5">
    <source>
        <dbReference type="Proteomes" id="UP000521676"/>
    </source>
</evidence>
<dbReference type="Proteomes" id="UP001431572">
    <property type="component" value="Chromosome 2"/>
</dbReference>
<accession>A0A8T7M7M9</accession>
<dbReference type="Proteomes" id="UP000521676">
    <property type="component" value="Unassembled WGS sequence"/>
</dbReference>
<proteinExistence type="predicted"/>
<dbReference type="PRINTS" id="PR00412">
    <property type="entry name" value="EPOXHYDRLASE"/>
</dbReference>
<dbReference type="EMBL" id="JACATZ010000003">
    <property type="protein sequence ID" value="NWJ48145.1"/>
    <property type="molecule type" value="Genomic_DNA"/>
</dbReference>
<organism evidence="3 5">
    <name type="scientific">Candidatus Chlorohelix allophototropha</name>
    <dbReference type="NCBI Taxonomy" id="3003348"/>
    <lineage>
        <taxon>Bacteria</taxon>
        <taxon>Bacillati</taxon>
        <taxon>Chloroflexota</taxon>
        <taxon>Chloroflexia</taxon>
        <taxon>Candidatus Chloroheliales</taxon>
        <taxon>Candidatus Chloroheliaceae</taxon>
        <taxon>Candidatus Chlorohelix</taxon>
    </lineage>
</organism>
<dbReference type="InterPro" id="IPR000639">
    <property type="entry name" value="Epox_hydrolase-like"/>
</dbReference>
<dbReference type="EMBL" id="CP128400">
    <property type="protein sequence ID" value="WJW68083.1"/>
    <property type="molecule type" value="Genomic_DNA"/>
</dbReference>
<dbReference type="Pfam" id="PF00561">
    <property type="entry name" value="Abhydrolase_1"/>
    <property type="match status" value="1"/>
</dbReference>
<dbReference type="AlphaFoldDB" id="A0A8T7M7M9"/>
<evidence type="ECO:0000313" key="3">
    <source>
        <dbReference type="EMBL" id="NWJ48145.1"/>
    </source>
</evidence>
<name>A0A8T7M7M9_9CHLR</name>
<dbReference type="SUPFAM" id="SSF53474">
    <property type="entry name" value="alpha/beta-Hydrolases"/>
    <property type="match status" value="1"/>
</dbReference>
<evidence type="ECO:0000256" key="1">
    <source>
        <dbReference type="ARBA" id="ARBA00022801"/>
    </source>
</evidence>
<protein>
    <submittedName>
        <fullName evidence="3">Alpha/beta hydrolase</fullName>
    </submittedName>
</protein>
<dbReference type="InterPro" id="IPR000073">
    <property type="entry name" value="AB_hydrolase_1"/>
</dbReference>
<keyword evidence="1 3" id="KW-0378">Hydrolase</keyword>
<evidence type="ECO:0000313" key="6">
    <source>
        <dbReference type="Proteomes" id="UP001431572"/>
    </source>
</evidence>
<dbReference type="PRINTS" id="PR00111">
    <property type="entry name" value="ABHYDROLASE"/>
</dbReference>
<reference evidence="3 5" key="1">
    <citation type="submission" date="2020-06" db="EMBL/GenBank/DDBJ databases">
        <title>Anoxygenic phototrophic Chloroflexota member uses a Type I reaction center.</title>
        <authorList>
            <person name="Tsuji J.M."/>
            <person name="Shaw N.A."/>
            <person name="Nagashima S."/>
            <person name="Venkiteswaran J."/>
            <person name="Schiff S.L."/>
            <person name="Hanada S."/>
            <person name="Tank M."/>
            <person name="Neufeld J.D."/>
        </authorList>
    </citation>
    <scope>NUCLEOTIDE SEQUENCE [LARGE SCALE GENOMIC DNA]</scope>
    <source>
        <strain evidence="3">L227-S17</strain>
    </source>
</reference>
<dbReference type="RefSeq" id="WP_341469987.1">
    <property type="nucleotide sequence ID" value="NZ_CP128400.1"/>
</dbReference>
<dbReference type="Gene3D" id="3.40.50.1820">
    <property type="entry name" value="alpha/beta hydrolase"/>
    <property type="match status" value="1"/>
</dbReference>
<dbReference type="InterPro" id="IPR029058">
    <property type="entry name" value="AB_hydrolase_fold"/>
</dbReference>
<sequence length="289" mass="32948">MFENFEQQLITIGLNTIKLRKGGAGPPLLLLHGYPQTHVMWYKVAPKLAQHFTLIITDLRGYGDSSKPESDPEHATYSKRAIATEQVKVMETLGFKEFYVAGHDRGARVTHRMALDYPERVKKAALLDIVPTSTMYASTDKEVATAYYHWFFLIQPFDLPETLIGANPEYYLRKKIAQWSRNPNSFSEEALSEYLRCFCQPATIHATCEDYRAAASIDLEHDKQDSYKKIACPLLVLWGNKGFVGKKYDVIAEWRKKAINVQGTGLPSGHFLPEETPEETYQALTKFFL</sequence>
<gene>
    <name evidence="3" type="ORF">HXX08_19995</name>
    <name evidence="4" type="ORF">OZ401_003682</name>
</gene>
<reference evidence="4" key="2">
    <citation type="journal article" date="2024" name="Nature">
        <title>Anoxygenic phototroph of the Chloroflexota uses a type I reaction centre.</title>
        <authorList>
            <person name="Tsuji J.M."/>
            <person name="Shaw N.A."/>
            <person name="Nagashima S."/>
            <person name="Venkiteswaran J.J."/>
            <person name="Schiff S.L."/>
            <person name="Watanabe T."/>
            <person name="Fukui M."/>
            <person name="Hanada S."/>
            <person name="Tank M."/>
            <person name="Neufeld J.D."/>
        </authorList>
    </citation>
    <scope>NUCLEOTIDE SEQUENCE</scope>
    <source>
        <strain evidence="4">L227-S17</strain>
    </source>
</reference>
<evidence type="ECO:0000313" key="4">
    <source>
        <dbReference type="EMBL" id="WJW68083.1"/>
    </source>
</evidence>
<dbReference type="PANTHER" id="PTHR43329">
    <property type="entry name" value="EPOXIDE HYDROLASE"/>
    <property type="match status" value="1"/>
</dbReference>
<dbReference type="GO" id="GO:0016787">
    <property type="term" value="F:hydrolase activity"/>
    <property type="evidence" value="ECO:0007669"/>
    <property type="project" value="UniProtKB-KW"/>
</dbReference>